<evidence type="ECO:0000256" key="1">
    <source>
        <dbReference type="ARBA" id="ARBA00004651"/>
    </source>
</evidence>
<dbReference type="KEGG" id="mcun:NCTC10297_01468"/>
<evidence type="ECO:0000256" key="8">
    <source>
        <dbReference type="SAM" id="Phobius"/>
    </source>
</evidence>
<evidence type="ECO:0000313" key="10">
    <source>
        <dbReference type="EMBL" id="VEG13503.1"/>
    </source>
</evidence>
<feature type="transmembrane region" description="Helical" evidence="8">
    <location>
        <begin position="12"/>
        <end position="30"/>
    </location>
</feature>
<evidence type="ECO:0000256" key="2">
    <source>
        <dbReference type="ARBA" id="ARBA00022475"/>
    </source>
</evidence>
<dbReference type="InterPro" id="IPR024528">
    <property type="entry name" value="ThrE_2"/>
</dbReference>
<evidence type="ECO:0000256" key="4">
    <source>
        <dbReference type="ARBA" id="ARBA00022692"/>
    </source>
</evidence>
<keyword evidence="5 8" id="KW-1133">Transmembrane helix</keyword>
<reference evidence="10 11" key="1">
    <citation type="submission" date="2018-12" db="EMBL/GenBank/DDBJ databases">
        <authorList>
            <consortium name="Pathogen Informatics"/>
        </authorList>
    </citation>
    <scope>NUCLEOTIDE SEQUENCE [LARGE SCALE GENOMIC DNA]</scope>
    <source>
        <strain evidence="10 11">NCTC10297</strain>
    </source>
</reference>
<evidence type="ECO:0000259" key="9">
    <source>
        <dbReference type="Pfam" id="PF12821"/>
    </source>
</evidence>
<dbReference type="AlphaFoldDB" id="A0A448GXJ8"/>
<dbReference type="PANTHER" id="PTHR34390:SF1">
    <property type="entry name" value="SUCCINATE TRANSPORTER SUBUNIT YJJB-RELATED"/>
    <property type="match status" value="1"/>
</dbReference>
<protein>
    <submittedName>
        <fullName evidence="10">Uncharacterized conserved protein</fullName>
    </submittedName>
</protein>
<feature type="transmembrane region" description="Helical" evidence="8">
    <location>
        <begin position="131"/>
        <end position="153"/>
    </location>
</feature>
<dbReference type="Pfam" id="PF12821">
    <property type="entry name" value="ThrE_2"/>
    <property type="match status" value="1"/>
</dbReference>
<keyword evidence="3" id="KW-0997">Cell inner membrane</keyword>
<feature type="domain" description="Threonine/Serine exporter ThrE" evidence="9">
    <location>
        <begin position="16"/>
        <end position="149"/>
    </location>
</feature>
<evidence type="ECO:0000256" key="6">
    <source>
        <dbReference type="ARBA" id="ARBA00023136"/>
    </source>
</evidence>
<dbReference type="GO" id="GO:0015744">
    <property type="term" value="P:succinate transport"/>
    <property type="evidence" value="ECO:0007669"/>
    <property type="project" value="TreeGrafter"/>
</dbReference>
<dbReference type="RefSeq" id="WP_170161431.1">
    <property type="nucleotide sequence ID" value="NZ_LR134343.1"/>
</dbReference>
<feature type="transmembrane region" description="Helical" evidence="8">
    <location>
        <begin position="91"/>
        <end position="119"/>
    </location>
</feature>
<gene>
    <name evidence="10" type="primary">yjjB</name>
    <name evidence="10" type="ORF">NCTC10297_01468</name>
</gene>
<dbReference type="InterPro" id="IPR050539">
    <property type="entry name" value="ThrE_Dicarb/AminoAcid_Exp"/>
</dbReference>
<dbReference type="GO" id="GO:0005886">
    <property type="term" value="C:plasma membrane"/>
    <property type="evidence" value="ECO:0007669"/>
    <property type="project" value="UniProtKB-SubCell"/>
</dbReference>
<evidence type="ECO:0000256" key="3">
    <source>
        <dbReference type="ARBA" id="ARBA00022519"/>
    </source>
</evidence>
<keyword evidence="4 8" id="KW-0812">Transmembrane</keyword>
<organism evidence="10 11">
    <name type="scientific">Moraxella cuniculi</name>
    <dbReference type="NCBI Taxonomy" id="34061"/>
    <lineage>
        <taxon>Bacteria</taxon>
        <taxon>Pseudomonadati</taxon>
        <taxon>Pseudomonadota</taxon>
        <taxon>Gammaproteobacteria</taxon>
        <taxon>Moraxellales</taxon>
        <taxon>Moraxellaceae</taxon>
        <taxon>Moraxella</taxon>
    </lineage>
</organism>
<dbReference type="EMBL" id="LR134343">
    <property type="protein sequence ID" value="VEG13503.1"/>
    <property type="molecule type" value="Genomic_DNA"/>
</dbReference>
<dbReference type="Proteomes" id="UP000274100">
    <property type="component" value="Chromosome"/>
</dbReference>
<sequence length="159" mass="17736">MSQFLTIDLWQVIEKIALSCLITLGWSLMFTLPRRYIAHCMMVTAVGFGLKLLMTAMGVHLAVATFFGAMSGSFLGVYFSQRYGLPPKALIVPSLICMMPGIAAYKAMVSMVQIGYFGFSLELFLLMMRHFFDAIFIISALVLGLSIPGILFYRRKPIV</sequence>
<evidence type="ECO:0000256" key="7">
    <source>
        <dbReference type="ARBA" id="ARBA00034125"/>
    </source>
</evidence>
<keyword evidence="2" id="KW-1003">Cell membrane</keyword>
<feature type="transmembrane region" description="Helical" evidence="8">
    <location>
        <begin position="61"/>
        <end position="79"/>
    </location>
</feature>
<keyword evidence="6 8" id="KW-0472">Membrane</keyword>
<evidence type="ECO:0000256" key="5">
    <source>
        <dbReference type="ARBA" id="ARBA00022989"/>
    </source>
</evidence>
<accession>A0A448GXJ8</accession>
<name>A0A448GXJ8_9GAMM</name>
<evidence type="ECO:0000313" key="11">
    <source>
        <dbReference type="Proteomes" id="UP000274100"/>
    </source>
</evidence>
<dbReference type="PANTHER" id="PTHR34390">
    <property type="entry name" value="UPF0442 PROTEIN YJJB-RELATED"/>
    <property type="match status" value="1"/>
</dbReference>
<comment type="subcellular location">
    <subcellularLocation>
        <location evidence="1">Cell membrane</location>
        <topology evidence="1">Multi-pass membrane protein</topology>
    </subcellularLocation>
</comment>
<proteinExistence type="inferred from homology"/>
<comment type="similarity">
    <text evidence="7">Belongs to the ThrE exporter (TC 2.A.79) family.</text>
</comment>